<gene>
    <name evidence="4" type="ORF">SMALB_5839</name>
</gene>
<evidence type="ECO:0000259" key="3">
    <source>
        <dbReference type="SMART" id="SM00331"/>
    </source>
</evidence>
<dbReference type="InterPro" id="IPR001932">
    <property type="entry name" value="PPM-type_phosphatase-like_dom"/>
</dbReference>
<keyword evidence="1" id="KW-0378">Hydrolase</keyword>
<comment type="caution">
    <text evidence="4">The sequence shown here is derived from an EMBL/GenBank/DDBJ whole genome shotgun (WGS) entry which is preliminary data.</text>
</comment>
<dbReference type="SMART" id="SM00331">
    <property type="entry name" value="PP2C_SIG"/>
    <property type="match status" value="1"/>
</dbReference>
<dbReference type="InterPro" id="IPR052016">
    <property type="entry name" value="Bact_Sigma-Reg"/>
</dbReference>
<dbReference type="Gene3D" id="3.60.40.10">
    <property type="entry name" value="PPM-type phosphatase domain"/>
    <property type="match status" value="1"/>
</dbReference>
<evidence type="ECO:0000313" key="4">
    <source>
        <dbReference type="EMBL" id="NIY67773.1"/>
    </source>
</evidence>
<dbReference type="GO" id="GO:0016791">
    <property type="term" value="F:phosphatase activity"/>
    <property type="evidence" value="ECO:0007669"/>
    <property type="project" value="TreeGrafter"/>
</dbReference>
<sequence length="596" mass="62444">MTGDSDGWGTWGCAPAWLGELLDLVDEGVVVCDRVDGTVRGFNRAAARLFPGLRPGRPVSMSAAPLAHIAAPRAECFYTVHEGRRLRGRLRTTHGLAVWLVHQVSGAQEAEAALFGERDRSAFLEETTRRLGASLHHGRTVRALVEIVIPKLADVAVVVLPANGRHTQWHRAGPGGARCSGEVAVEAVERVPPVADALYGLQPRPAVVRAQELGALDDVIPDELVQGGVPGGVHGGVHGSVHGEAAPEALVVQLAAGGVPAGALIVLRGPERARFDNADIDLAHRFAVRAGLALATAALYSQQAHTIAVLQASMAPEPLPVIEGLRLGAAYRPAAEALRISGDFYHVAARPEGGVTFFFGDVSGKGAEAAVLAGQVRQSMRTLAMVEKEPEPLRDLRLLNELVLGDGHRFTTLVTGSARPCDDGSVKVEIASGGHPFPLALRGDGRVEEIVCEGMLVGAVPDPSFGRTESRLAPGELMLLHSDGITEARGGTSGREIYGDQRLVDALASCLGMQAASVAERLELLTTEWLAGRPHDDISILTLQAPPRGGPPPHHQREGPGGPVSADGSVRAGEPGEYGEPGESGESGEPGESEDP</sequence>
<feature type="region of interest" description="Disordered" evidence="2">
    <location>
        <begin position="541"/>
        <end position="596"/>
    </location>
</feature>
<dbReference type="SUPFAM" id="SSF55785">
    <property type="entry name" value="PYP-like sensor domain (PAS domain)"/>
    <property type="match status" value="1"/>
</dbReference>
<dbReference type="SUPFAM" id="SSF81606">
    <property type="entry name" value="PP2C-like"/>
    <property type="match status" value="1"/>
</dbReference>
<dbReference type="Pfam" id="PF07228">
    <property type="entry name" value="SpoIIE"/>
    <property type="match status" value="1"/>
</dbReference>
<dbReference type="PANTHER" id="PTHR43156:SF2">
    <property type="entry name" value="STAGE II SPORULATION PROTEIN E"/>
    <property type="match status" value="1"/>
</dbReference>
<dbReference type="RefSeq" id="WP_167502966.1">
    <property type="nucleotide sequence ID" value="NZ_JAALLH010000001.1"/>
</dbReference>
<evidence type="ECO:0000256" key="2">
    <source>
        <dbReference type="SAM" id="MobiDB-lite"/>
    </source>
</evidence>
<proteinExistence type="predicted"/>
<organism evidence="4 5">
    <name type="scientific">Streptomyces malaysiensis</name>
    <dbReference type="NCBI Taxonomy" id="92644"/>
    <lineage>
        <taxon>Bacteria</taxon>
        <taxon>Bacillati</taxon>
        <taxon>Actinomycetota</taxon>
        <taxon>Actinomycetes</taxon>
        <taxon>Kitasatosporales</taxon>
        <taxon>Streptomycetaceae</taxon>
        <taxon>Streptomyces</taxon>
        <taxon>Streptomyces violaceusniger group</taxon>
    </lineage>
</organism>
<evidence type="ECO:0000256" key="1">
    <source>
        <dbReference type="ARBA" id="ARBA00022801"/>
    </source>
</evidence>
<reference evidence="4 5" key="1">
    <citation type="submission" date="2020-02" db="EMBL/GenBank/DDBJ databases">
        <title>Streptomyces malaysiensis DSM14702 (JHCC583434, PFL_A843) Genome sequencing and assembly.</title>
        <authorList>
            <person name="Samborskyy M."/>
        </authorList>
    </citation>
    <scope>NUCLEOTIDE SEQUENCE [LARGE SCALE GENOMIC DNA]</scope>
    <source>
        <strain evidence="4 5">DSM 14702</strain>
    </source>
</reference>
<name>A0A7X5X6Z6_STRMQ</name>
<evidence type="ECO:0000313" key="5">
    <source>
        <dbReference type="Proteomes" id="UP000536624"/>
    </source>
</evidence>
<dbReference type="InterPro" id="IPR035965">
    <property type="entry name" value="PAS-like_dom_sf"/>
</dbReference>
<protein>
    <submittedName>
        <fullName evidence="4">Ser/Thr phosphatase</fullName>
    </submittedName>
</protein>
<accession>A0A7X5X6Z6</accession>
<feature type="domain" description="PPM-type phosphatase" evidence="3">
    <location>
        <begin position="325"/>
        <end position="545"/>
    </location>
</feature>
<dbReference type="AlphaFoldDB" id="A0A7X5X6Z6"/>
<dbReference type="InterPro" id="IPR029016">
    <property type="entry name" value="GAF-like_dom_sf"/>
</dbReference>
<dbReference type="Proteomes" id="UP000536624">
    <property type="component" value="Unassembled WGS sequence"/>
</dbReference>
<dbReference type="Gene3D" id="3.30.450.40">
    <property type="match status" value="1"/>
</dbReference>
<dbReference type="InterPro" id="IPR036457">
    <property type="entry name" value="PPM-type-like_dom_sf"/>
</dbReference>
<dbReference type="PANTHER" id="PTHR43156">
    <property type="entry name" value="STAGE II SPORULATION PROTEIN E-RELATED"/>
    <property type="match status" value="1"/>
</dbReference>
<dbReference type="EMBL" id="JAALLH010000001">
    <property type="protein sequence ID" value="NIY67773.1"/>
    <property type="molecule type" value="Genomic_DNA"/>
</dbReference>